<reference evidence="1 2" key="1">
    <citation type="journal article" date="2019" name="Nat. Ecol. Evol.">
        <title>Megaphylogeny resolves global patterns of mushroom evolution.</title>
        <authorList>
            <person name="Varga T."/>
            <person name="Krizsan K."/>
            <person name="Foldi C."/>
            <person name="Dima B."/>
            <person name="Sanchez-Garcia M."/>
            <person name="Sanchez-Ramirez S."/>
            <person name="Szollosi G.J."/>
            <person name="Szarkandi J.G."/>
            <person name="Papp V."/>
            <person name="Albert L."/>
            <person name="Andreopoulos W."/>
            <person name="Angelini C."/>
            <person name="Antonin V."/>
            <person name="Barry K.W."/>
            <person name="Bougher N.L."/>
            <person name="Buchanan P."/>
            <person name="Buyck B."/>
            <person name="Bense V."/>
            <person name="Catcheside P."/>
            <person name="Chovatia M."/>
            <person name="Cooper J."/>
            <person name="Damon W."/>
            <person name="Desjardin D."/>
            <person name="Finy P."/>
            <person name="Geml J."/>
            <person name="Haridas S."/>
            <person name="Hughes K."/>
            <person name="Justo A."/>
            <person name="Karasinski D."/>
            <person name="Kautmanova I."/>
            <person name="Kiss B."/>
            <person name="Kocsube S."/>
            <person name="Kotiranta H."/>
            <person name="LaButti K.M."/>
            <person name="Lechner B.E."/>
            <person name="Liimatainen K."/>
            <person name="Lipzen A."/>
            <person name="Lukacs Z."/>
            <person name="Mihaltcheva S."/>
            <person name="Morgado L.N."/>
            <person name="Niskanen T."/>
            <person name="Noordeloos M.E."/>
            <person name="Ohm R.A."/>
            <person name="Ortiz-Santana B."/>
            <person name="Ovrebo C."/>
            <person name="Racz N."/>
            <person name="Riley R."/>
            <person name="Savchenko A."/>
            <person name="Shiryaev A."/>
            <person name="Soop K."/>
            <person name="Spirin V."/>
            <person name="Szebenyi C."/>
            <person name="Tomsovsky M."/>
            <person name="Tulloss R.E."/>
            <person name="Uehling J."/>
            <person name="Grigoriev I.V."/>
            <person name="Vagvolgyi C."/>
            <person name="Papp T."/>
            <person name="Martin F.M."/>
            <person name="Miettinen O."/>
            <person name="Hibbett D.S."/>
            <person name="Nagy L.G."/>
        </authorList>
    </citation>
    <scope>NUCLEOTIDE SEQUENCE [LARGE SCALE GENOMIC DNA]</scope>
    <source>
        <strain evidence="1 2">NL-1719</strain>
    </source>
</reference>
<name>A0ACD3AQT5_9AGAR</name>
<proteinExistence type="predicted"/>
<dbReference type="Proteomes" id="UP000308600">
    <property type="component" value="Unassembled WGS sequence"/>
</dbReference>
<protein>
    <submittedName>
        <fullName evidence="1">Alpha/beta-hydrolase</fullName>
    </submittedName>
</protein>
<accession>A0ACD3AQT5</accession>
<dbReference type="EMBL" id="ML208362">
    <property type="protein sequence ID" value="TFK67992.1"/>
    <property type="molecule type" value="Genomic_DNA"/>
</dbReference>
<sequence>MALPTPDTKIKAPYGTWKSPITVDYLVSDSVKLSDAIVDPITSKIYHIEGRPSEGGRGVLVQSQTGLSVIGSGFNVRTSVHEYGGAAAIVYNNIAYFSNFDDGRVYRVRVPGSSASAGHSEEPEPVTPLPDNSPPGRPTYRFASFGVHPLHTHLLVAIFEDHTHPDPADVVNTLCIIDTKRKTITNLVKGTDFYASPAFSTGDGKYLAWQQWSHPDMPWQGGEVHVAEVVATVEGGEVKLEIKDDYHVAGEKGKISAGYPLWINATTLAFLNDVSGYLNPWVYDVSTKQPRPALKQPDNYDYGGLLWSLNEVPHALVGERWGIYTVTKDGKNILRIVDYFDNQKEPVQVVASQGEGGEFVTLWYIKTVEREQGTFVLVGGQVGKETGVTLGRVDIDKLRGDPGTTSVKGNLETIYWSSRSKPTGNPEIPLDAYISYPQPKTVYVGPERLPVHAVLYEPFNPQYAGTSIAGEKPPCVVYSHGGPSSITTQHLDWSKQFWTSRGWAWLDVNYGGSSGYGRGYLERLDGNWGIVDVDDCIAATKALGSSQPALIDLGRSAIRGGSAGGFTTLCALSADDTVGFRFATGTSSYGVTDLLLLAKETHKFESQYLFKLVGGTPDQKPDIYKERSPVYKAEQGKFGQNPILVLQGEDDRVVPKEQADKLVNAIKEHQGQVEYKLYSGEGHGWRKAETIKDSIEREVQFYSKVFKI</sequence>
<organism evidence="1 2">
    <name type="scientific">Pluteus cervinus</name>
    <dbReference type="NCBI Taxonomy" id="181527"/>
    <lineage>
        <taxon>Eukaryota</taxon>
        <taxon>Fungi</taxon>
        <taxon>Dikarya</taxon>
        <taxon>Basidiomycota</taxon>
        <taxon>Agaricomycotina</taxon>
        <taxon>Agaricomycetes</taxon>
        <taxon>Agaricomycetidae</taxon>
        <taxon>Agaricales</taxon>
        <taxon>Pluteineae</taxon>
        <taxon>Pluteaceae</taxon>
        <taxon>Pluteus</taxon>
    </lineage>
</organism>
<gene>
    <name evidence="1" type="ORF">BDN72DRAFT_66954</name>
</gene>
<keyword evidence="2" id="KW-1185">Reference proteome</keyword>
<evidence type="ECO:0000313" key="1">
    <source>
        <dbReference type="EMBL" id="TFK67992.1"/>
    </source>
</evidence>
<evidence type="ECO:0000313" key="2">
    <source>
        <dbReference type="Proteomes" id="UP000308600"/>
    </source>
</evidence>